<reference evidence="1 2" key="1">
    <citation type="submission" date="2019-07" db="EMBL/GenBank/DDBJ databases">
        <title>Finished genome of Venturia effusa.</title>
        <authorList>
            <person name="Young C.A."/>
            <person name="Cox M.P."/>
            <person name="Ganley A.R.D."/>
            <person name="David W.J."/>
        </authorList>
    </citation>
    <scope>NUCLEOTIDE SEQUENCE [LARGE SCALE GENOMIC DNA]</scope>
    <source>
        <strain evidence="2">albino</strain>
    </source>
</reference>
<dbReference type="AlphaFoldDB" id="A0A517LAA4"/>
<accession>A0A517LAA4</accession>
<dbReference type="PANTHER" id="PTHR31252">
    <property type="entry name" value="DUF4419 DOMAIN-CONTAINING PROTEIN"/>
    <property type="match status" value="1"/>
</dbReference>
<dbReference type="EMBL" id="CP042192">
    <property type="protein sequence ID" value="QDS72567.1"/>
    <property type="molecule type" value="Genomic_DNA"/>
</dbReference>
<evidence type="ECO:0000313" key="2">
    <source>
        <dbReference type="Proteomes" id="UP000316270"/>
    </source>
</evidence>
<organism evidence="1 2">
    <name type="scientific">Venturia effusa</name>
    <dbReference type="NCBI Taxonomy" id="50376"/>
    <lineage>
        <taxon>Eukaryota</taxon>
        <taxon>Fungi</taxon>
        <taxon>Dikarya</taxon>
        <taxon>Ascomycota</taxon>
        <taxon>Pezizomycotina</taxon>
        <taxon>Dothideomycetes</taxon>
        <taxon>Pleosporomycetidae</taxon>
        <taxon>Venturiales</taxon>
        <taxon>Venturiaceae</taxon>
        <taxon>Venturia</taxon>
    </lineage>
</organism>
<dbReference type="PANTHER" id="PTHR31252:SF11">
    <property type="entry name" value="DUF4419 DOMAIN-CONTAINING PROTEIN"/>
    <property type="match status" value="1"/>
</dbReference>
<gene>
    <name evidence="1" type="ORF">FKW77_000770</name>
</gene>
<name>A0A517LAA4_9PEZI</name>
<evidence type="ECO:0000313" key="1">
    <source>
        <dbReference type="EMBL" id="QDS72567.1"/>
    </source>
</evidence>
<dbReference type="OrthoDB" id="9978173at2759"/>
<dbReference type="Pfam" id="PF14388">
    <property type="entry name" value="DUF4419"/>
    <property type="match status" value="1"/>
</dbReference>
<proteinExistence type="predicted"/>
<keyword evidence="2" id="KW-1185">Reference proteome</keyword>
<protein>
    <recommendedName>
        <fullName evidence="3">DUF4419 domain-containing protein</fullName>
    </recommendedName>
</protein>
<dbReference type="InterPro" id="IPR025533">
    <property type="entry name" value="DUF4419"/>
</dbReference>
<dbReference type="Proteomes" id="UP000316270">
    <property type="component" value="Chromosome 8"/>
</dbReference>
<evidence type="ECO:0008006" key="3">
    <source>
        <dbReference type="Google" id="ProtNLM"/>
    </source>
</evidence>
<dbReference type="STRING" id="50376.A0A517LAA4"/>
<sequence length="384" mass="42619">MPVTVKPSPELVGVNEDRTVSTASQLLFATSSAWRPTVPNLGYGRELPILQTSFAQPELGHPIIPQQNGFVHGILRAFQQDLHLVLRPDDVWLAIVTQFSQYVKGNPEELRKSFVAHEGNMELCIDIRPDSFWSVSMGKLAQGMTKLIQDNVVDPGLRDWLLPSFTTTTDNDTSVAAIVMMVAMQNYFRYNIRCGCGFPSVTLQGEKSDWEEILTRVRKLPKYGDQAEEWSVLLIPIVKSMINAFDEPDSEAVREFWLHACHAAGRYGSGHGIETLSGWLSAFCFWDARGKRNAAISEESLIKYGGEPKMRTRYVLNNIAYPVIGTMSIPSALVSLPVNIDEGGLKIKTTIVAGAMGMTPSRENTTVQPVSGWFLLKNNANGRD</sequence>